<protein>
    <submittedName>
        <fullName evidence="3">Variant erythrocyte surface antigen-1 family protein</fullName>
    </submittedName>
</protein>
<evidence type="ECO:0000256" key="2">
    <source>
        <dbReference type="SAM" id="Phobius"/>
    </source>
</evidence>
<evidence type="ECO:0000256" key="1">
    <source>
        <dbReference type="SAM" id="MobiDB-lite"/>
    </source>
</evidence>
<feature type="region of interest" description="Disordered" evidence="1">
    <location>
        <begin position="293"/>
        <end position="313"/>
    </location>
</feature>
<keyword evidence="2" id="KW-0812">Transmembrane</keyword>
<comment type="caution">
    <text evidence="3">The sequence shown here is derived from an EMBL/GenBank/DDBJ whole genome shotgun (WGS) entry which is preliminary data.</text>
</comment>
<accession>A0AAV4LUB9</accession>
<sequence length="1440" mass="157770">MGEKEKLTDWPDNLKDVIDWFLRVGGNDTGNQDNDKSAALKNAVHQLEGHQAVKSALGNGDLPGLFRKVAEALQGFIGYDGNGNHPMTDKGIGRKDHYTSSYSTAAKWENTLNTPDSEEAQKAAKCFLCYMPILYLCIIYLYWKCSNSSHGGWGTERVNGNHSGLNIFMSAMGFKPSSELQNKSGYEIANLLTNDPLYGFEELKKPAKNQYSYPGFLENIKTYGESNISKPANCPLYALYKASTTYLMSRHTDTEEPDKILAEIKQKLQAFYMSFKSDQDLRDAISDFISTCMTTPKKPEPPPAASPPSSAGPVAGTLSTLGLGAGAAAAYMFNVGGAKTLVNGLLRIDPSFDSPSNLKEAIDWILRVTGKDGGGGDNGGTAALTEQVEKLLSEVAKSDANFGAEIKKVMSALDGGQLIAKLAEGLRQFIGYDGSSTIKEDTNGIGLYNDPLERLKTGVLVFVYGILKTLNDGKHLNGVQAQAAIGTIMKGKTNFNDSVKSELTLTANGNSNFQNVLDALKKVNEFNGKSDRLSQLAEAFKTYLGKVLQAVVEDSNVTGATIQAKDDVKNLVTDLKTNFEKVVTQLSSQNASQPIDFRKGNLKTHMDKIYSGSDGVFKKLHDAVNPNSAKVKDAKAKALVYAVYVGASFSMSQLQRGYKSYYQGAEWHHSWNKDKSSEAVKCAKIFLSCIPLIFSNMQHLYWKCKQDKAQGGWEQMQLNGSGGQGADLKQFMDLMTYSSVRLNGTMTGDKVESVMKTAFTEFSTAASGQSYAGFLKTFRDEGLKAWKDSHNGNENFLSGLYLCSTSYFRHQHQKKAATARPPSSIREMIYWLMGLTATPQFGDLLGHIYNVIGSDFHVAVSGSPKSNETLSADQVTSYILSTCYTCPSVLNVIQGSVPPNGSGDEPWLHELYSNAAFPFKYPSSGAALFYGLSDYTYALQFQLHFLYQQCSNFANTCGWRDCRYGSDIQPKQNSNVTVSSHICHAGCTHNSGSSGPCNHDGIKCGKGSNLSPLQAFLTDGIQGMCRQHPGSSDHLSTCSGGLCHVKMGFNPNDLRTASNANTQGENICLTLRPLCGGFNTPLRQLSEKLGCLTKRTPRTLGDLFGFMWHLNGQLFGNTELKMEDFVAKLVKPFADTQHLTVPQFILDLLKPKASGAFYSSTNATGLSLSLEAIAPAIPFLYQLFKGNINDFFPSRLYHLKGAKHDSNHSADLFSLFNSDCSNPNTCGKYLYPITHSDGATYAPRNASSYLSWVLYLSDDLQSWFQEMLDEFKNIDCSTLGCVKCTSHKAGTHGTPSVQCSCDSVVQCGGTLPLLYRHGFRYFNPAVLMGGSSGSHQSKRNCKAFADQLQSVISGDPLSNLLTSIDDFLYAIRWEFFSKLSGFWTIYVRIILYTFFFLLDTLRVRSHLHFPSSNSIAPISLLGTGKAPALKNFPKLTYFMP</sequence>
<dbReference type="EMBL" id="BPLF01000002">
    <property type="protein sequence ID" value="GIX63394.1"/>
    <property type="molecule type" value="Genomic_DNA"/>
</dbReference>
<reference evidence="3 4" key="1">
    <citation type="submission" date="2021-06" db="EMBL/GenBank/DDBJ databases">
        <title>Genome sequence of Babesia caballi.</title>
        <authorList>
            <person name="Yamagishi J."/>
            <person name="Kidaka T."/>
            <person name="Ochi A."/>
        </authorList>
    </citation>
    <scope>NUCLEOTIDE SEQUENCE [LARGE SCALE GENOMIC DNA]</scope>
    <source>
        <strain evidence="3">USDA-D6B2</strain>
    </source>
</reference>
<dbReference type="RefSeq" id="XP_067715463.1">
    <property type="nucleotide sequence ID" value="XM_067859362.1"/>
</dbReference>
<dbReference type="GeneID" id="94194875"/>
<evidence type="ECO:0000313" key="4">
    <source>
        <dbReference type="Proteomes" id="UP001497744"/>
    </source>
</evidence>
<feature type="transmembrane region" description="Helical" evidence="2">
    <location>
        <begin position="1381"/>
        <end position="1398"/>
    </location>
</feature>
<dbReference type="Pfam" id="PF12785">
    <property type="entry name" value="VESA1_N"/>
    <property type="match status" value="1"/>
</dbReference>
<keyword evidence="4" id="KW-1185">Reference proteome</keyword>
<gene>
    <name evidence="3" type="ORF">BcabD6B2_28290</name>
</gene>
<evidence type="ECO:0000313" key="3">
    <source>
        <dbReference type="EMBL" id="GIX63394.1"/>
    </source>
</evidence>
<dbReference type="InterPro" id="IPR024751">
    <property type="entry name" value="VESA1"/>
</dbReference>
<keyword evidence="2" id="KW-1133">Transmembrane helix</keyword>
<proteinExistence type="predicted"/>
<name>A0AAV4LUB9_BABCB</name>
<dbReference type="Proteomes" id="UP001497744">
    <property type="component" value="Unassembled WGS sequence"/>
</dbReference>
<keyword evidence="2" id="KW-0472">Membrane</keyword>
<organism evidence="3 4">
    <name type="scientific">Babesia caballi</name>
    <dbReference type="NCBI Taxonomy" id="5871"/>
    <lineage>
        <taxon>Eukaryota</taxon>
        <taxon>Sar</taxon>
        <taxon>Alveolata</taxon>
        <taxon>Apicomplexa</taxon>
        <taxon>Aconoidasida</taxon>
        <taxon>Piroplasmida</taxon>
        <taxon>Babesiidae</taxon>
        <taxon>Babesia</taxon>
    </lineage>
</organism>